<dbReference type="KEGG" id="hbl:XJ32_00250"/>
<gene>
    <name evidence="1" type="ORF">XJ32_00250</name>
</gene>
<evidence type="ECO:0000313" key="2">
    <source>
        <dbReference type="Proteomes" id="UP000188298"/>
    </source>
</evidence>
<protein>
    <submittedName>
        <fullName evidence="1">Uncharacterized protein</fullName>
    </submittedName>
</protein>
<organism evidence="1 2">
    <name type="scientific">Helicobacter bilis</name>
    <dbReference type="NCBI Taxonomy" id="37372"/>
    <lineage>
        <taxon>Bacteria</taxon>
        <taxon>Pseudomonadati</taxon>
        <taxon>Campylobacterota</taxon>
        <taxon>Epsilonproteobacteria</taxon>
        <taxon>Campylobacterales</taxon>
        <taxon>Helicobacteraceae</taxon>
        <taxon>Helicobacter</taxon>
    </lineage>
</organism>
<accession>A0A1Q2LED2</accession>
<dbReference type="AlphaFoldDB" id="A0A1Q2LED2"/>
<proteinExistence type="predicted"/>
<evidence type="ECO:0000313" key="1">
    <source>
        <dbReference type="EMBL" id="AQQ58780.1"/>
    </source>
</evidence>
<dbReference type="EMBL" id="CP019645">
    <property type="protein sequence ID" value="AQQ58780.1"/>
    <property type="molecule type" value="Genomic_DNA"/>
</dbReference>
<dbReference type="RefSeq" id="WP_077387948.1">
    <property type="nucleotide sequence ID" value="NZ_CP019645.1"/>
</dbReference>
<sequence length="317" mass="35630">MYKAILLSIGTPTTLGIYYEDMSPNEDKINKASLKEAVYTDKADNESTLENKAPKLIFILRIDGKTSDVLPLLFVSHSLDKKTTYTSLESLLTPEVLSKCSLAECLIDSSFLKENKEIKHILESLDIKDSIDSTYSNQTNSANRPNCIDKGANLENLDTKHNIYLNEKIDSKTNIDFIKLDCNLTKALYLLSYFMPLNAIYYSRGVGSLSAIKLTHVFLHTLALSSDIKLYATNSFYFAQTNEIKAFANMSFYLKPDSKHVVITDSNVKDYIHIAPSNINASNINDSLDLSTLFLPYRLIHNDFLESCTPLYVTPAV</sequence>
<reference evidence="1 2" key="1">
    <citation type="submission" date="2017-02" db="EMBL/GenBank/DDBJ databases">
        <title>Whole genome sequencing of Helicobacter bilis strain AAQJH.</title>
        <authorList>
            <person name="Conlan S."/>
            <person name="Thomas P.J."/>
            <person name="Mullikin J."/>
            <person name="Palmore T.N."/>
            <person name="Frank K.M."/>
            <person name="Segre J.A."/>
        </authorList>
    </citation>
    <scope>NUCLEOTIDE SEQUENCE [LARGE SCALE GENOMIC DNA]</scope>
    <source>
        <strain evidence="1 2">AAQJH</strain>
    </source>
</reference>
<dbReference type="Proteomes" id="UP000188298">
    <property type="component" value="Chromosome"/>
</dbReference>
<name>A0A1Q2LED2_9HELI</name>